<dbReference type="SUPFAM" id="SSF54637">
    <property type="entry name" value="Thioesterase/thiol ester dehydrase-isomerase"/>
    <property type="match status" value="1"/>
</dbReference>
<protein>
    <recommendedName>
        <fullName evidence="5">Thioesterase domain-containing protein</fullName>
    </recommendedName>
</protein>
<reference evidence="3 4" key="1">
    <citation type="submission" date="2012-09" db="EMBL/GenBank/DDBJ databases">
        <title>Genome Sequence of alkane-degrading Bacterium Alcanivorax jadensis T9.</title>
        <authorList>
            <person name="Lai Q."/>
            <person name="Shao Z."/>
        </authorList>
    </citation>
    <scope>NUCLEOTIDE SEQUENCE [LARGE SCALE GENOMIC DNA]</scope>
    <source>
        <strain evidence="3 4">T9</strain>
    </source>
</reference>
<evidence type="ECO:0008006" key="5">
    <source>
        <dbReference type="Google" id="ProtNLM"/>
    </source>
</evidence>
<dbReference type="EMBL" id="ARXU01000003">
    <property type="protein sequence ID" value="KGD62141.1"/>
    <property type="molecule type" value="Genomic_DNA"/>
</dbReference>
<evidence type="ECO:0000256" key="1">
    <source>
        <dbReference type="ARBA" id="ARBA00005953"/>
    </source>
</evidence>
<dbReference type="InterPro" id="IPR050563">
    <property type="entry name" value="4-hydroxybenzoyl-CoA_TE"/>
</dbReference>
<sequence>MFELTVTPRFYETDAFGHVNNTVVTGWFETGRAPLFQLFGGGSDPSALPLILARVEVDFVGQIYYGSDVLLRTGIEKIGNSSFVVAQQAWQNGKLVARGKAVQVYFEHDKQASAPIPDEFRQVLSEHQGELAETL</sequence>
<organism evidence="3 4">
    <name type="scientific">Alcanivorax jadensis T9</name>
    <dbReference type="NCBI Taxonomy" id="1177181"/>
    <lineage>
        <taxon>Bacteria</taxon>
        <taxon>Pseudomonadati</taxon>
        <taxon>Pseudomonadota</taxon>
        <taxon>Gammaproteobacteria</taxon>
        <taxon>Oceanospirillales</taxon>
        <taxon>Alcanivoracaceae</taxon>
        <taxon>Alcanivorax</taxon>
    </lineage>
</organism>
<comment type="similarity">
    <text evidence="1">Belongs to the 4-hydroxybenzoyl-CoA thioesterase family.</text>
</comment>
<dbReference type="PANTHER" id="PTHR31793">
    <property type="entry name" value="4-HYDROXYBENZOYL-COA THIOESTERASE FAMILY MEMBER"/>
    <property type="match status" value="1"/>
</dbReference>
<comment type="caution">
    <text evidence="3">The sequence shown here is derived from an EMBL/GenBank/DDBJ whole genome shotgun (WGS) entry which is preliminary data.</text>
</comment>
<evidence type="ECO:0000313" key="3">
    <source>
        <dbReference type="EMBL" id="KGD62141.1"/>
    </source>
</evidence>
<dbReference type="CDD" id="cd00586">
    <property type="entry name" value="4HBT"/>
    <property type="match status" value="1"/>
</dbReference>
<proteinExistence type="inferred from homology"/>
<gene>
    <name evidence="3" type="ORF">T9A_01350</name>
</gene>
<keyword evidence="4" id="KW-1185">Reference proteome</keyword>
<evidence type="ECO:0000313" key="4">
    <source>
        <dbReference type="Proteomes" id="UP000029443"/>
    </source>
</evidence>
<dbReference type="Proteomes" id="UP000029443">
    <property type="component" value="Unassembled WGS sequence"/>
</dbReference>
<dbReference type="RefSeq" id="WP_035246228.1">
    <property type="nucleotide sequence ID" value="NZ_ARXU01000003.1"/>
</dbReference>
<keyword evidence="2" id="KW-0378">Hydrolase</keyword>
<name>A0ABR4WFS4_9GAMM</name>
<dbReference type="Gene3D" id="3.10.129.10">
    <property type="entry name" value="Hotdog Thioesterase"/>
    <property type="match status" value="1"/>
</dbReference>
<evidence type="ECO:0000256" key="2">
    <source>
        <dbReference type="ARBA" id="ARBA00022801"/>
    </source>
</evidence>
<accession>A0ABR4WFS4</accession>
<dbReference type="PANTHER" id="PTHR31793:SF27">
    <property type="entry name" value="NOVEL THIOESTERASE SUPERFAMILY DOMAIN AND SAPOSIN A-TYPE DOMAIN CONTAINING PROTEIN (0610012H03RIK)"/>
    <property type="match status" value="1"/>
</dbReference>
<dbReference type="InterPro" id="IPR029069">
    <property type="entry name" value="HotDog_dom_sf"/>
</dbReference>
<dbReference type="Pfam" id="PF13279">
    <property type="entry name" value="4HBT_2"/>
    <property type="match status" value="1"/>
</dbReference>